<feature type="signal peptide" evidence="2">
    <location>
        <begin position="1"/>
        <end position="22"/>
    </location>
</feature>
<proteinExistence type="predicted"/>
<reference evidence="3 4" key="1">
    <citation type="journal article" date="2015" name="Int. J. Syst. Evol. Microbiol.">
        <title>Mariniphaga sediminis sp. nov., isolated from coastal sediment.</title>
        <authorList>
            <person name="Wang F.Q."/>
            <person name="Shen Q.Y."/>
            <person name="Chen G.J."/>
            <person name="Du Z.J."/>
        </authorList>
    </citation>
    <scope>NUCLEOTIDE SEQUENCE [LARGE SCALE GENOMIC DNA]</scope>
    <source>
        <strain evidence="3 4">SY21</strain>
    </source>
</reference>
<dbReference type="OrthoDB" id="1118785at2"/>
<protein>
    <submittedName>
        <fullName evidence="3">Uncharacterized protein</fullName>
    </submittedName>
</protein>
<feature type="chain" id="PRO_5017198634" evidence="2">
    <location>
        <begin position="23"/>
        <end position="311"/>
    </location>
</feature>
<dbReference type="RefSeq" id="WP_119350301.1">
    <property type="nucleotide sequence ID" value="NZ_QWET01000008.1"/>
</dbReference>
<keyword evidence="2" id="KW-0732">Signal</keyword>
<evidence type="ECO:0000313" key="3">
    <source>
        <dbReference type="EMBL" id="RIH64836.1"/>
    </source>
</evidence>
<gene>
    <name evidence="3" type="ORF">D1164_12390</name>
</gene>
<dbReference type="AlphaFoldDB" id="A0A399D049"/>
<name>A0A399D049_9BACT</name>
<dbReference type="Proteomes" id="UP000266441">
    <property type="component" value="Unassembled WGS sequence"/>
</dbReference>
<dbReference type="EMBL" id="QWET01000008">
    <property type="protein sequence ID" value="RIH64836.1"/>
    <property type="molecule type" value="Genomic_DNA"/>
</dbReference>
<feature type="compositionally biased region" description="Polar residues" evidence="1">
    <location>
        <begin position="284"/>
        <end position="298"/>
    </location>
</feature>
<accession>A0A399D049</accession>
<evidence type="ECO:0000256" key="2">
    <source>
        <dbReference type="SAM" id="SignalP"/>
    </source>
</evidence>
<feature type="region of interest" description="Disordered" evidence="1">
    <location>
        <begin position="275"/>
        <end position="311"/>
    </location>
</feature>
<comment type="caution">
    <text evidence="3">The sequence shown here is derived from an EMBL/GenBank/DDBJ whole genome shotgun (WGS) entry which is preliminary data.</text>
</comment>
<keyword evidence="4" id="KW-1185">Reference proteome</keyword>
<sequence>MRKTVLLLTAAFLTTISANIFAQSAGTGVAPAMGDVHTYSVTLNAGNTYTWDITDDIAGTNSVAGSIATLSSSGGEDINSIDITWVNPTIGTMYYVHVTETDGNGCSNRKALAVSPQNMFQLEIVNVDLNNADDPNGEDYEICPADVLITAYTGDNDGTLAEAQEFTYDYLRDSVFYKVTATGINLTNTDWSPQFTIAHDGISGTAVTAGWATSIDGTYTMGLAVDGSTNDIDVLTSQTTSGEIWIKIIVDNADNLTGNEGLAANDVTVTLLGGADESEDENGNDATSLGNGSRNQIISARPATTGISTSE</sequence>
<organism evidence="3 4">
    <name type="scientific">Mariniphaga sediminis</name>
    <dbReference type="NCBI Taxonomy" id="1628158"/>
    <lineage>
        <taxon>Bacteria</taxon>
        <taxon>Pseudomonadati</taxon>
        <taxon>Bacteroidota</taxon>
        <taxon>Bacteroidia</taxon>
        <taxon>Marinilabiliales</taxon>
        <taxon>Prolixibacteraceae</taxon>
        <taxon>Mariniphaga</taxon>
    </lineage>
</organism>
<evidence type="ECO:0000313" key="4">
    <source>
        <dbReference type="Proteomes" id="UP000266441"/>
    </source>
</evidence>
<evidence type="ECO:0000256" key="1">
    <source>
        <dbReference type="SAM" id="MobiDB-lite"/>
    </source>
</evidence>